<keyword evidence="2" id="KW-0132">Cell division</keyword>
<dbReference type="InterPro" id="IPR016024">
    <property type="entry name" value="ARM-type_fold"/>
</dbReference>
<dbReference type="GO" id="GO:0007064">
    <property type="term" value="P:mitotic sister chromatid cohesion"/>
    <property type="evidence" value="ECO:0007669"/>
    <property type="project" value="InterPro"/>
</dbReference>
<dbReference type="Gramene" id="XM_028387192.1">
    <property type="protein sequence ID" value="XP_028242993.1"/>
    <property type="gene ID" value="LOC114421321"/>
</dbReference>
<comment type="caution">
    <text evidence="8">The sequence shown here is derived from an EMBL/GenBank/DDBJ whole genome shotgun (WGS) entry which is preliminary data.</text>
</comment>
<dbReference type="InterPro" id="IPR039776">
    <property type="entry name" value="Pds5"/>
</dbReference>
<accession>A0A445JI84</accession>
<dbReference type="Proteomes" id="UP000289340">
    <property type="component" value="Chromosome 8"/>
</dbReference>
<keyword evidence="4" id="KW-0498">Mitosis</keyword>
<gene>
    <name evidence="8" type="ORF">D0Y65_021251</name>
</gene>
<evidence type="ECO:0000256" key="1">
    <source>
        <dbReference type="ARBA" id="ARBA00004123"/>
    </source>
</evidence>
<dbReference type="EMBL" id="QZWG01000008">
    <property type="protein sequence ID" value="RZB98160.1"/>
    <property type="molecule type" value="Genomic_DNA"/>
</dbReference>
<dbReference type="SUPFAM" id="SSF48371">
    <property type="entry name" value="ARM repeat"/>
    <property type="match status" value="1"/>
</dbReference>
<proteinExistence type="predicted"/>
<dbReference type="GO" id="GO:0005634">
    <property type="term" value="C:nucleus"/>
    <property type="evidence" value="ECO:0007669"/>
    <property type="project" value="UniProtKB-SubCell"/>
</dbReference>
<evidence type="ECO:0000256" key="5">
    <source>
        <dbReference type="ARBA" id="ARBA00023204"/>
    </source>
</evidence>
<evidence type="ECO:0000313" key="9">
    <source>
        <dbReference type="Proteomes" id="UP000289340"/>
    </source>
</evidence>
<evidence type="ECO:0000313" key="8">
    <source>
        <dbReference type="EMBL" id="RZB98160.1"/>
    </source>
</evidence>
<evidence type="ECO:0000256" key="6">
    <source>
        <dbReference type="ARBA" id="ARBA00023242"/>
    </source>
</evidence>
<keyword evidence="9" id="KW-1185">Reference proteome</keyword>
<keyword evidence="7" id="KW-0131">Cell cycle</keyword>
<dbReference type="GO" id="GO:0035825">
    <property type="term" value="P:homologous recombination"/>
    <property type="evidence" value="ECO:0007669"/>
    <property type="project" value="UniProtKB-ARBA"/>
</dbReference>
<keyword evidence="6" id="KW-0539">Nucleus</keyword>
<protein>
    <submittedName>
        <fullName evidence="8">Sister chromatid cohesion protein PDS5-like B-B</fullName>
    </submittedName>
</protein>
<evidence type="ECO:0000256" key="4">
    <source>
        <dbReference type="ARBA" id="ARBA00022776"/>
    </source>
</evidence>
<keyword evidence="3" id="KW-0227">DNA damage</keyword>
<dbReference type="GO" id="GO:0000785">
    <property type="term" value="C:chromatin"/>
    <property type="evidence" value="ECO:0007669"/>
    <property type="project" value="TreeGrafter"/>
</dbReference>
<evidence type="ECO:0000256" key="3">
    <source>
        <dbReference type="ARBA" id="ARBA00022763"/>
    </source>
</evidence>
<sequence length="267" mass="30413">MMNASERNATRKLRRVGKKLLKKSSVHKLLPLLQKLESLLSSLEQEPTEPIQESLVPSKKALISDKLLRHTDEDVKLSVLSCITEITRITAPDAPYDDEQMKEIFKLIAASFEKLSHISGHEKALDILDNVDKVKLCMVMLDLECNDLAIEMFKHFLRFIRSNHPRNAIHSMESIMTLILQESDDISPDLLRPLLDSVWNENKALSPMSWILGEKVIRNCAVKLKPYLMKAVESSGRALNEYADIVTDICQNKSESVNVIFQMVLNF</sequence>
<organism evidence="8 9">
    <name type="scientific">Glycine soja</name>
    <name type="common">Wild soybean</name>
    <dbReference type="NCBI Taxonomy" id="3848"/>
    <lineage>
        <taxon>Eukaryota</taxon>
        <taxon>Viridiplantae</taxon>
        <taxon>Streptophyta</taxon>
        <taxon>Embryophyta</taxon>
        <taxon>Tracheophyta</taxon>
        <taxon>Spermatophyta</taxon>
        <taxon>Magnoliopsida</taxon>
        <taxon>eudicotyledons</taxon>
        <taxon>Gunneridae</taxon>
        <taxon>Pentapetalae</taxon>
        <taxon>rosids</taxon>
        <taxon>fabids</taxon>
        <taxon>Fabales</taxon>
        <taxon>Fabaceae</taxon>
        <taxon>Papilionoideae</taxon>
        <taxon>50 kb inversion clade</taxon>
        <taxon>NPAAA clade</taxon>
        <taxon>indigoferoid/millettioid clade</taxon>
        <taxon>Phaseoleae</taxon>
        <taxon>Glycine</taxon>
        <taxon>Glycine subgen. Soja</taxon>
    </lineage>
</organism>
<dbReference type="GO" id="GO:0006281">
    <property type="term" value="P:DNA repair"/>
    <property type="evidence" value="ECO:0007669"/>
    <property type="project" value="UniProtKB-KW"/>
</dbReference>
<evidence type="ECO:0000256" key="2">
    <source>
        <dbReference type="ARBA" id="ARBA00022618"/>
    </source>
</evidence>
<comment type="subcellular location">
    <subcellularLocation>
        <location evidence="1">Nucleus</location>
    </subcellularLocation>
</comment>
<keyword evidence="5" id="KW-0234">DNA repair</keyword>
<dbReference type="AlphaFoldDB" id="A0A445JI84"/>
<evidence type="ECO:0000256" key="7">
    <source>
        <dbReference type="ARBA" id="ARBA00023306"/>
    </source>
</evidence>
<dbReference type="Pfam" id="PF20168">
    <property type="entry name" value="PDS5"/>
    <property type="match status" value="1"/>
</dbReference>
<reference evidence="8 9" key="1">
    <citation type="submission" date="2018-09" db="EMBL/GenBank/DDBJ databases">
        <title>A high-quality reference genome of wild soybean provides a powerful tool to mine soybean genomes.</title>
        <authorList>
            <person name="Xie M."/>
            <person name="Chung C.Y.L."/>
            <person name="Li M.-W."/>
            <person name="Wong F.-L."/>
            <person name="Chan T.-F."/>
            <person name="Lam H.-M."/>
        </authorList>
    </citation>
    <scope>NUCLEOTIDE SEQUENCE [LARGE SCALE GENOMIC DNA]</scope>
    <source>
        <strain evidence="9">cv. W05</strain>
        <tissue evidence="8">Hypocotyl of etiolated seedlings</tissue>
    </source>
</reference>
<name>A0A445JI84_GLYSO</name>
<dbReference type="PANTHER" id="PTHR12663:SF69">
    <property type="entry name" value="SISTER CHROMATID COHESION PROTEIN PDS5 HOMOLOG E"/>
    <property type="match status" value="1"/>
</dbReference>
<dbReference type="PANTHER" id="PTHR12663">
    <property type="entry name" value="ANDROGEN INDUCED INHIBITOR OF PROLIFERATION AS3 / PDS5-RELATED"/>
    <property type="match status" value="1"/>
</dbReference>
<dbReference type="GO" id="GO:0051301">
    <property type="term" value="P:cell division"/>
    <property type="evidence" value="ECO:0007669"/>
    <property type="project" value="UniProtKB-KW"/>
</dbReference>